<accession>D3UH56</accession>
<dbReference type="Proteomes" id="UP000001522">
    <property type="component" value="Chromosome"/>
</dbReference>
<sequence length="153" mass="17980">MLLFLEGCNTFFGQEDGVDILAEKKVQASRKAEIIENHKILMTMVVTYLNEVSELAYYNRKYFFVEIFQEDSSSDAPLIDYFLNGQKSLWVREIHEDEFDKILIPRNKWSKCFLVAFHDLNELESRDMVLKAEVSSMGTMTFDFSFKTLPMQF</sequence>
<dbReference type="AlphaFoldDB" id="D3UH56"/>
<evidence type="ECO:0000313" key="2">
    <source>
        <dbReference type="Proteomes" id="UP000001522"/>
    </source>
</evidence>
<gene>
    <name evidence="1" type="ordered locus">HMU05670</name>
</gene>
<evidence type="ECO:0000313" key="1">
    <source>
        <dbReference type="EMBL" id="CBG39828.1"/>
    </source>
</evidence>
<organism evidence="1 2">
    <name type="scientific">Helicobacter mustelae (strain ATCC 43772 / CCUG 25715 / CIP 103759 / LMG 18044 / NCTC 12198 / R85-136P)</name>
    <name type="common">Campylobacter mustelae</name>
    <dbReference type="NCBI Taxonomy" id="679897"/>
    <lineage>
        <taxon>Bacteria</taxon>
        <taxon>Pseudomonadati</taxon>
        <taxon>Campylobacterota</taxon>
        <taxon>Epsilonproteobacteria</taxon>
        <taxon>Campylobacterales</taxon>
        <taxon>Helicobacteraceae</taxon>
        <taxon>Helicobacter</taxon>
    </lineage>
</organism>
<proteinExistence type="predicted"/>
<dbReference type="STRING" id="679897.HMU05670"/>
<reference evidence="1 2" key="1">
    <citation type="journal article" date="2010" name="BMC Genomics">
        <title>Comparative genomics and proteomics of Helicobacter mustelae, an ulcerogenic and carcinogenic gastric pathogen.</title>
        <authorList>
            <person name="O'Toole P.W."/>
            <person name="Snelling W.J."/>
            <person name="Canchaya C."/>
            <person name="Forde B.M."/>
            <person name="Hardie K.R."/>
            <person name="Josenhans C."/>
            <person name="Graham R.L.J."/>
            <person name="McMullan G."/>
            <person name="Parkhill J."/>
            <person name="Belda E."/>
            <person name="Bentley S.D."/>
        </authorList>
    </citation>
    <scope>NUCLEOTIDE SEQUENCE [LARGE SCALE GENOMIC DNA]</scope>
    <source>
        <strain evidence="2">ATCC 43772 / LMG 18044 / NCTC 12198 / 12198</strain>
    </source>
</reference>
<dbReference type="EMBL" id="FN555004">
    <property type="protein sequence ID" value="CBG39828.1"/>
    <property type="molecule type" value="Genomic_DNA"/>
</dbReference>
<dbReference type="KEGG" id="hms:HMU05670"/>
<name>D3UH56_HELM1</name>
<keyword evidence="2" id="KW-1185">Reference proteome</keyword>
<dbReference type="HOGENOM" id="CLU_133175_0_0_7"/>
<protein>
    <submittedName>
        <fullName evidence="1">Uncharacterized protein</fullName>
    </submittedName>
</protein>